<feature type="compositionally biased region" description="Polar residues" evidence="1">
    <location>
        <begin position="118"/>
        <end position="129"/>
    </location>
</feature>
<sequence>MAPSLAAAAAPHTPSPAASARRLRAKHIVSGDMETTFSPLSSSSITIVSLGMSLSYDKHAPSRAKAAAAAAATAAAATARAPAKDADGLGSDSETSSEADVDLQKEDVQAARLDSAHSRSSANVSTAGSRTPADDPAAARSTSLDTARPRGLHILRTNRAAARSTPAVAKVTAPPAPEAPVPGLPAARAAPASDVRSAIGAERPTPTPTAAPPPEGPARSAARRLLASRILRPLSWRHSAAPAATAATADNVPAAAGRRIVSQPGQSAGATHASAASAADSAPSSTADSAVLVRDSEETCRPAQQPAAVAAAAAAAAARADAAPKPAEIGPARFQALSRSLGARLGRSPVLAERRRQQGDLRFVIAPHPLFTEVVEVYDCDGPAVPVYRKVSRSAKGWHETFHDVDPDAPDAVPLPAAPTPFNVPVMSDYAMAAALGLPYPALGLAGGAYSSAGSCVSFHSSSSAAAAAAAAAAAGRGRAQALDSPAATSNASTASLANAATTPMGRASTSMGFALTPSRGGAAPAGVPADKDQLWEARTPYPNQFPLHVKDSRKIIDTLSMASMVLDRHDFCYRFSLGSTRMRWVAKRARRHQLALHCLVRNTVVAEVFVDYEKGYSPYSALAAPLEDPAFASGCRDAPIGKSSSGGGGGAAVALPEDGSLPVVTILPAAFLQLDSFEEDVVESFVIFTGMQVLECLHI</sequence>
<evidence type="ECO:0000313" key="2">
    <source>
        <dbReference type="EMBL" id="KAJ2784241.1"/>
    </source>
</evidence>
<reference evidence="2" key="1">
    <citation type="submission" date="2022-07" db="EMBL/GenBank/DDBJ databases">
        <title>Phylogenomic reconstructions and comparative analyses of Kickxellomycotina fungi.</title>
        <authorList>
            <person name="Reynolds N.K."/>
            <person name="Stajich J.E."/>
            <person name="Barry K."/>
            <person name="Grigoriev I.V."/>
            <person name="Crous P."/>
            <person name="Smith M.E."/>
        </authorList>
    </citation>
    <scope>NUCLEOTIDE SEQUENCE</scope>
    <source>
        <strain evidence="2">NBRC 105414</strain>
    </source>
</reference>
<protein>
    <submittedName>
        <fullName evidence="2">Uncharacterized protein</fullName>
    </submittedName>
</protein>
<evidence type="ECO:0000313" key="3">
    <source>
        <dbReference type="Proteomes" id="UP001140217"/>
    </source>
</evidence>
<feature type="region of interest" description="Disordered" evidence="1">
    <location>
        <begin position="1"/>
        <end position="23"/>
    </location>
</feature>
<comment type="caution">
    <text evidence="2">The sequence shown here is derived from an EMBL/GenBank/DDBJ whole genome shotgun (WGS) entry which is preliminary data.</text>
</comment>
<gene>
    <name evidence="2" type="ORF">H4R18_001229</name>
</gene>
<evidence type="ECO:0000256" key="1">
    <source>
        <dbReference type="SAM" id="MobiDB-lite"/>
    </source>
</evidence>
<feature type="compositionally biased region" description="Pro residues" evidence="1">
    <location>
        <begin position="205"/>
        <end position="216"/>
    </location>
</feature>
<feature type="compositionally biased region" description="Basic and acidic residues" evidence="1">
    <location>
        <begin position="102"/>
        <end position="117"/>
    </location>
</feature>
<accession>A0A9W8HLA3</accession>
<dbReference type="EMBL" id="JANBUL010000030">
    <property type="protein sequence ID" value="KAJ2784241.1"/>
    <property type="molecule type" value="Genomic_DNA"/>
</dbReference>
<feature type="region of interest" description="Disordered" evidence="1">
    <location>
        <begin position="263"/>
        <end position="305"/>
    </location>
</feature>
<dbReference type="OrthoDB" id="5579826at2759"/>
<proteinExistence type="predicted"/>
<dbReference type="Proteomes" id="UP001140217">
    <property type="component" value="Unassembled WGS sequence"/>
</dbReference>
<feature type="compositionally biased region" description="Low complexity" evidence="1">
    <location>
        <begin position="1"/>
        <end position="20"/>
    </location>
</feature>
<organism evidence="2 3">
    <name type="scientific">Coemansia javaensis</name>
    <dbReference type="NCBI Taxonomy" id="2761396"/>
    <lineage>
        <taxon>Eukaryota</taxon>
        <taxon>Fungi</taxon>
        <taxon>Fungi incertae sedis</taxon>
        <taxon>Zoopagomycota</taxon>
        <taxon>Kickxellomycotina</taxon>
        <taxon>Kickxellomycetes</taxon>
        <taxon>Kickxellales</taxon>
        <taxon>Kickxellaceae</taxon>
        <taxon>Coemansia</taxon>
    </lineage>
</organism>
<feature type="compositionally biased region" description="Pro residues" evidence="1">
    <location>
        <begin position="174"/>
        <end position="183"/>
    </location>
</feature>
<name>A0A9W8HLA3_9FUNG</name>
<keyword evidence="3" id="KW-1185">Reference proteome</keyword>
<dbReference type="AlphaFoldDB" id="A0A9W8HLA3"/>
<feature type="region of interest" description="Disordered" evidence="1">
    <location>
        <begin position="80"/>
        <end position="221"/>
    </location>
</feature>
<feature type="compositionally biased region" description="Low complexity" evidence="1">
    <location>
        <begin position="267"/>
        <end position="290"/>
    </location>
</feature>